<reference evidence="2" key="1">
    <citation type="submission" date="2020-10" db="EMBL/GenBank/DDBJ databases">
        <authorList>
            <person name="Gilroy R."/>
        </authorList>
    </citation>
    <scope>NUCLEOTIDE SEQUENCE</scope>
    <source>
        <strain evidence="2">ChiGjej3B3-7149</strain>
    </source>
</reference>
<organism evidence="2 3">
    <name type="scientific">Candidatus Scatomorpha intestinigallinarum</name>
    <dbReference type="NCBI Taxonomy" id="2840923"/>
    <lineage>
        <taxon>Bacteria</taxon>
        <taxon>Bacillati</taxon>
        <taxon>Bacillota</taxon>
        <taxon>Clostridia</taxon>
        <taxon>Eubacteriales</taxon>
        <taxon>Candidatus Scatomorpha</taxon>
    </lineage>
</organism>
<keyword evidence="1" id="KW-0812">Transmembrane</keyword>
<dbReference type="EMBL" id="DVHH01000106">
    <property type="protein sequence ID" value="HIR54786.1"/>
    <property type="molecule type" value="Genomic_DNA"/>
</dbReference>
<dbReference type="InterPro" id="IPR010690">
    <property type="entry name" value="YqfD"/>
</dbReference>
<feature type="transmembrane region" description="Helical" evidence="1">
    <location>
        <begin position="88"/>
        <end position="109"/>
    </location>
</feature>
<evidence type="ECO:0000313" key="3">
    <source>
        <dbReference type="Proteomes" id="UP000824238"/>
    </source>
</evidence>
<sequence length="391" mass="43008">MRARRFILRGSVWVEVQGASPERFLNALTQAGLRFWGAEPSDGFTLRLAIRPRDLEAARAIALRCQCSLEPLRYRGAPAVRRRLRHRLALMAGLAVCFALLAASRLFAWEIAVEGNENVSKGEILRALAECGVESGSFWPSWSADAIKNGVILRIPELAWVGVSVDSSRAVVRVREREPAPELRDNDEPYSVTARKTGIIERMQVYLGAPLVEVGDAVLEGEPLVSGRVESGLGSVRYVHASALVEARTYYELTVVSPLEYEAAQPSGRHTRWALVIGSERLNLYAGGSAPEENTVRVTTEHRLEWPGVFSLPVSLVQEQILEYDIIAQSADAEALAQRLEAELTERLEAELDGRGEVLSQSFSARESGGALYVTLRAECLEDIAAETKAE</sequence>
<dbReference type="Proteomes" id="UP000824238">
    <property type="component" value="Unassembled WGS sequence"/>
</dbReference>
<protein>
    <submittedName>
        <fullName evidence="2">Sporulation protein YqfD</fullName>
    </submittedName>
</protein>
<dbReference type="Pfam" id="PF06898">
    <property type="entry name" value="YqfD"/>
    <property type="match status" value="1"/>
</dbReference>
<gene>
    <name evidence="2" type="ORF">IAD36_04175</name>
</gene>
<comment type="caution">
    <text evidence="2">The sequence shown here is derived from an EMBL/GenBank/DDBJ whole genome shotgun (WGS) entry which is preliminary data.</text>
</comment>
<proteinExistence type="predicted"/>
<evidence type="ECO:0000256" key="1">
    <source>
        <dbReference type="SAM" id="Phobius"/>
    </source>
</evidence>
<name>A0A9D1IYQ2_9FIRM</name>
<dbReference type="AlphaFoldDB" id="A0A9D1IYQ2"/>
<keyword evidence="1" id="KW-0472">Membrane</keyword>
<reference evidence="2" key="2">
    <citation type="journal article" date="2021" name="PeerJ">
        <title>Extensive microbial diversity within the chicken gut microbiome revealed by metagenomics and culture.</title>
        <authorList>
            <person name="Gilroy R."/>
            <person name="Ravi A."/>
            <person name="Getino M."/>
            <person name="Pursley I."/>
            <person name="Horton D.L."/>
            <person name="Alikhan N.F."/>
            <person name="Baker D."/>
            <person name="Gharbi K."/>
            <person name="Hall N."/>
            <person name="Watson M."/>
            <person name="Adriaenssens E.M."/>
            <person name="Foster-Nyarko E."/>
            <person name="Jarju S."/>
            <person name="Secka A."/>
            <person name="Antonio M."/>
            <person name="Oren A."/>
            <person name="Chaudhuri R.R."/>
            <person name="La Ragione R."/>
            <person name="Hildebrand F."/>
            <person name="Pallen M.J."/>
        </authorList>
    </citation>
    <scope>NUCLEOTIDE SEQUENCE</scope>
    <source>
        <strain evidence="2">ChiGjej3B3-7149</strain>
    </source>
</reference>
<keyword evidence="1" id="KW-1133">Transmembrane helix</keyword>
<evidence type="ECO:0000313" key="2">
    <source>
        <dbReference type="EMBL" id="HIR54786.1"/>
    </source>
</evidence>
<accession>A0A9D1IYQ2</accession>